<proteinExistence type="predicted"/>
<dbReference type="OrthoDB" id="410651at2759"/>
<organism evidence="5 6">
    <name type="scientific">Jimgerdemannia flammicorona</name>
    <dbReference type="NCBI Taxonomy" id="994334"/>
    <lineage>
        <taxon>Eukaryota</taxon>
        <taxon>Fungi</taxon>
        <taxon>Fungi incertae sedis</taxon>
        <taxon>Mucoromycota</taxon>
        <taxon>Mucoromycotina</taxon>
        <taxon>Endogonomycetes</taxon>
        <taxon>Endogonales</taxon>
        <taxon>Endogonaceae</taxon>
        <taxon>Jimgerdemannia</taxon>
    </lineage>
</organism>
<keyword evidence="4" id="KW-0472">Membrane</keyword>
<comment type="caution">
    <text evidence="5">The sequence shown here is derived from an EMBL/GenBank/DDBJ whole genome shotgun (WGS) entry which is preliminary data.</text>
</comment>
<evidence type="ECO:0000256" key="2">
    <source>
        <dbReference type="ARBA" id="ARBA00022692"/>
    </source>
</evidence>
<comment type="subcellular location">
    <subcellularLocation>
        <location evidence="1">Membrane</location>
        <topology evidence="1">Multi-pass membrane protein</topology>
    </subcellularLocation>
</comment>
<sequence>MVAFEIPSTYGYVCIPLSFLPRLAYGELTLTLLRCDTGHRYRHPLGCPQFYADKAEAESDSKKKLFNCYQRAHQNYLEGYASFLMVLFVGGLKYPEINSAA</sequence>
<dbReference type="Pfam" id="PF01124">
    <property type="entry name" value="MAPEG"/>
    <property type="match status" value="1"/>
</dbReference>
<evidence type="ECO:0000256" key="1">
    <source>
        <dbReference type="ARBA" id="ARBA00004141"/>
    </source>
</evidence>
<keyword evidence="2" id="KW-0812">Transmembrane</keyword>
<dbReference type="PANTHER" id="PTHR10250:SF26">
    <property type="entry name" value="GLUTATHIONE S-TRANSFERASE 3, MITOCHONDRIAL"/>
    <property type="match status" value="1"/>
</dbReference>
<dbReference type="Proteomes" id="UP000268093">
    <property type="component" value="Unassembled WGS sequence"/>
</dbReference>
<dbReference type="InterPro" id="IPR050997">
    <property type="entry name" value="MAPEG"/>
</dbReference>
<evidence type="ECO:0000256" key="4">
    <source>
        <dbReference type="ARBA" id="ARBA00023136"/>
    </source>
</evidence>
<keyword evidence="6" id="KW-1185">Reference proteome</keyword>
<dbReference type="InterPro" id="IPR001129">
    <property type="entry name" value="Membr-assoc_MAPEG"/>
</dbReference>
<evidence type="ECO:0000313" key="6">
    <source>
        <dbReference type="Proteomes" id="UP000268093"/>
    </source>
</evidence>
<dbReference type="PANTHER" id="PTHR10250">
    <property type="entry name" value="MICROSOMAL GLUTATHIONE S-TRANSFERASE"/>
    <property type="match status" value="1"/>
</dbReference>
<dbReference type="InterPro" id="IPR023352">
    <property type="entry name" value="MAPEG-like_dom_sf"/>
</dbReference>
<dbReference type="Gene3D" id="1.20.120.550">
    <property type="entry name" value="Membrane associated eicosanoid/glutathione metabolism-like domain"/>
    <property type="match status" value="1"/>
</dbReference>
<accession>A0A433DF01</accession>
<dbReference type="SUPFAM" id="SSF161084">
    <property type="entry name" value="MAPEG domain-like"/>
    <property type="match status" value="1"/>
</dbReference>
<keyword evidence="3" id="KW-1133">Transmembrane helix</keyword>
<dbReference type="GO" id="GO:0004364">
    <property type="term" value="F:glutathione transferase activity"/>
    <property type="evidence" value="ECO:0007669"/>
    <property type="project" value="TreeGrafter"/>
</dbReference>
<protein>
    <submittedName>
        <fullName evidence="5">Uncharacterized protein</fullName>
    </submittedName>
</protein>
<gene>
    <name evidence="5" type="ORF">BC936DRAFT_142599</name>
</gene>
<feature type="non-terminal residue" evidence="5">
    <location>
        <position position="101"/>
    </location>
</feature>
<dbReference type="GO" id="GO:0005783">
    <property type="term" value="C:endoplasmic reticulum"/>
    <property type="evidence" value="ECO:0007669"/>
    <property type="project" value="TreeGrafter"/>
</dbReference>
<dbReference type="GO" id="GO:0005635">
    <property type="term" value="C:nuclear envelope"/>
    <property type="evidence" value="ECO:0007669"/>
    <property type="project" value="TreeGrafter"/>
</dbReference>
<name>A0A433DF01_9FUNG</name>
<dbReference type="GO" id="GO:0004602">
    <property type="term" value="F:glutathione peroxidase activity"/>
    <property type="evidence" value="ECO:0007669"/>
    <property type="project" value="TreeGrafter"/>
</dbReference>
<evidence type="ECO:0000256" key="3">
    <source>
        <dbReference type="ARBA" id="ARBA00022989"/>
    </source>
</evidence>
<evidence type="ECO:0000313" key="5">
    <source>
        <dbReference type="EMBL" id="RUP49408.1"/>
    </source>
</evidence>
<dbReference type="GO" id="GO:0016020">
    <property type="term" value="C:membrane"/>
    <property type="evidence" value="ECO:0007669"/>
    <property type="project" value="UniProtKB-SubCell"/>
</dbReference>
<dbReference type="AlphaFoldDB" id="A0A433DF01"/>
<reference evidence="5 6" key="1">
    <citation type="journal article" date="2018" name="New Phytol.">
        <title>Phylogenomics of Endogonaceae and evolution of mycorrhizas within Mucoromycota.</title>
        <authorList>
            <person name="Chang Y."/>
            <person name="Desiro A."/>
            <person name="Na H."/>
            <person name="Sandor L."/>
            <person name="Lipzen A."/>
            <person name="Clum A."/>
            <person name="Barry K."/>
            <person name="Grigoriev I.V."/>
            <person name="Martin F.M."/>
            <person name="Stajich J.E."/>
            <person name="Smith M.E."/>
            <person name="Bonito G."/>
            <person name="Spatafora J.W."/>
        </authorList>
    </citation>
    <scope>NUCLEOTIDE SEQUENCE [LARGE SCALE GENOMIC DNA]</scope>
    <source>
        <strain evidence="5 6">GMNB39</strain>
    </source>
</reference>
<dbReference type="EMBL" id="RBNI01002330">
    <property type="protein sequence ID" value="RUP49408.1"/>
    <property type="molecule type" value="Genomic_DNA"/>
</dbReference>